<dbReference type="InterPro" id="IPR014901">
    <property type="entry name" value="2-cysteine_adaptor"/>
</dbReference>
<accession>A0A6C0DNH5</accession>
<dbReference type="InterPro" id="IPR011009">
    <property type="entry name" value="Kinase-like_dom_sf"/>
</dbReference>
<dbReference type="Pfam" id="PF08793">
    <property type="entry name" value="2C_adapt"/>
    <property type="match status" value="1"/>
</dbReference>
<dbReference type="EMBL" id="MN739644">
    <property type="protein sequence ID" value="QHT17770.1"/>
    <property type="molecule type" value="Genomic_DNA"/>
</dbReference>
<name>A0A6C0DNH5_9ZZZZ</name>
<dbReference type="Gene3D" id="1.10.510.10">
    <property type="entry name" value="Transferase(Phosphotransferase) domain 1"/>
    <property type="match status" value="1"/>
</dbReference>
<dbReference type="GO" id="GO:0004672">
    <property type="term" value="F:protein kinase activity"/>
    <property type="evidence" value="ECO:0007669"/>
    <property type="project" value="InterPro"/>
</dbReference>
<proteinExistence type="predicted"/>
<protein>
    <recommendedName>
        <fullName evidence="1">Protein kinase domain-containing protein</fullName>
    </recommendedName>
</protein>
<feature type="domain" description="Protein kinase" evidence="1">
    <location>
        <begin position="136"/>
        <end position="444"/>
    </location>
</feature>
<dbReference type="AlphaFoldDB" id="A0A6C0DNH5"/>
<reference evidence="2" key="1">
    <citation type="journal article" date="2020" name="Nature">
        <title>Giant virus diversity and host interactions through global metagenomics.</title>
        <authorList>
            <person name="Schulz F."/>
            <person name="Roux S."/>
            <person name="Paez-Espino D."/>
            <person name="Jungbluth S."/>
            <person name="Walsh D.A."/>
            <person name="Denef V.J."/>
            <person name="McMahon K.D."/>
            <person name="Konstantinidis K.T."/>
            <person name="Eloe-Fadrosh E.A."/>
            <person name="Kyrpides N.C."/>
            <person name="Woyke T."/>
        </authorList>
    </citation>
    <scope>NUCLEOTIDE SEQUENCE</scope>
    <source>
        <strain evidence="2">GVMAG-M-3300023174-30</strain>
    </source>
</reference>
<dbReference type="InterPro" id="IPR000719">
    <property type="entry name" value="Prot_kinase_dom"/>
</dbReference>
<dbReference type="PROSITE" id="PS50011">
    <property type="entry name" value="PROTEIN_KINASE_DOM"/>
    <property type="match status" value="1"/>
</dbReference>
<dbReference type="SUPFAM" id="SSF56112">
    <property type="entry name" value="Protein kinase-like (PK-like)"/>
    <property type="match status" value="1"/>
</dbReference>
<sequence>MPNLKRKLTQADCNLWYKNKNINPITNRKINTESNIYKLLKINCEKSSNIVKNVNEFCEFNYKDESDDKKYRKLYEYVKIFCDKFYASLRPQKTINTNLTNYKIIIDYLKKIKLNNNECLTLYKSSNKYLLSDNILLYKKIGSNSRFGVVFKSMNINTEYDNIPKFVVKIQFLTKEYKTELLFFKLISDYAVKYNIPNLPVLYKSINCDKIIREPAYPEVIYKSNRKFKKYSMILYELASGDLKSYLTMDNITEQKWKNIYEQIFMSILILHSMNIIHNDTHYGNFLYTKIKPGGCFHYKINGDDYYIENIGYRWIIWDFGNARPLSKLVNGLFINDYMLINLFMRKRNLTMEKLPEFKNHNLYGNGRYAGYLNKDVIIPKSIEKLQEKLWKHLGELTNNYYISIIHNKKLTEYKWFKYLIENNMLYSRVPIGSIISSVKINIS</sequence>
<dbReference type="GO" id="GO:0005524">
    <property type="term" value="F:ATP binding"/>
    <property type="evidence" value="ECO:0007669"/>
    <property type="project" value="InterPro"/>
</dbReference>
<organism evidence="2">
    <name type="scientific">viral metagenome</name>
    <dbReference type="NCBI Taxonomy" id="1070528"/>
    <lineage>
        <taxon>unclassified sequences</taxon>
        <taxon>metagenomes</taxon>
        <taxon>organismal metagenomes</taxon>
    </lineage>
</organism>
<evidence type="ECO:0000313" key="2">
    <source>
        <dbReference type="EMBL" id="QHT17770.1"/>
    </source>
</evidence>
<evidence type="ECO:0000259" key="1">
    <source>
        <dbReference type="PROSITE" id="PS50011"/>
    </source>
</evidence>